<feature type="domain" description="Band 7" evidence="2">
    <location>
        <begin position="21"/>
        <end position="181"/>
    </location>
</feature>
<evidence type="ECO:0000313" key="3">
    <source>
        <dbReference type="EMBL" id="GAT34082.1"/>
    </source>
</evidence>
<dbReference type="PANTHER" id="PTHR23222">
    <property type="entry name" value="PROHIBITIN"/>
    <property type="match status" value="1"/>
</dbReference>
<dbReference type="RefSeq" id="WP_075079747.1">
    <property type="nucleotide sequence ID" value="NZ_BDCO01000002.1"/>
</dbReference>
<proteinExistence type="predicted"/>
<evidence type="ECO:0000259" key="2">
    <source>
        <dbReference type="SMART" id="SM00244"/>
    </source>
</evidence>
<dbReference type="PANTHER" id="PTHR23222:SF0">
    <property type="entry name" value="PROHIBITIN 1"/>
    <property type="match status" value="1"/>
</dbReference>
<dbReference type="AlphaFoldDB" id="A0A146GA07"/>
<evidence type="ECO:0000256" key="1">
    <source>
        <dbReference type="ARBA" id="ARBA00004167"/>
    </source>
</evidence>
<keyword evidence="4" id="KW-1185">Reference proteome</keyword>
<comment type="caution">
    <text evidence="3">The sequence shown here is derived from an EMBL/GenBank/DDBJ whole genome shotgun (WGS) entry which is preliminary data.</text>
</comment>
<dbReference type="SMART" id="SM00244">
    <property type="entry name" value="PHB"/>
    <property type="match status" value="1"/>
</dbReference>
<dbReference type="InterPro" id="IPR001107">
    <property type="entry name" value="Band_7"/>
</dbReference>
<gene>
    <name evidence="3" type="ORF">TSACC_22505</name>
</gene>
<accession>A0A146GA07</accession>
<dbReference type="Proteomes" id="UP000076023">
    <property type="component" value="Unassembled WGS sequence"/>
</dbReference>
<organism evidence="3 4">
    <name type="scientific">Terrimicrobium sacchariphilum</name>
    <dbReference type="NCBI Taxonomy" id="690879"/>
    <lineage>
        <taxon>Bacteria</taxon>
        <taxon>Pseudomonadati</taxon>
        <taxon>Verrucomicrobiota</taxon>
        <taxon>Terrimicrobiia</taxon>
        <taxon>Terrimicrobiales</taxon>
        <taxon>Terrimicrobiaceae</taxon>
        <taxon>Terrimicrobium</taxon>
    </lineage>
</organism>
<dbReference type="FunCoup" id="A0A146GA07">
    <property type="interactions" value="132"/>
</dbReference>
<dbReference type="InterPro" id="IPR036013">
    <property type="entry name" value="Band_7/SPFH_dom_sf"/>
</dbReference>
<comment type="subcellular location">
    <subcellularLocation>
        <location evidence="1">Membrane</location>
        <topology evidence="1">Single-pass membrane protein</topology>
    </subcellularLocation>
</comment>
<dbReference type="PRINTS" id="PR00679">
    <property type="entry name" value="PROHIBITIN"/>
</dbReference>
<name>A0A146GA07_TERSA</name>
<protein>
    <submittedName>
        <fullName evidence="3">Prohibitin 2</fullName>
    </submittedName>
</protein>
<reference evidence="4" key="1">
    <citation type="journal article" date="2017" name="Genome Announc.">
        <title>Draft Genome Sequence of Terrimicrobium sacchariphilum NM-5T, a Facultative Anaerobic Soil Bacterium of the Class Spartobacteria.</title>
        <authorList>
            <person name="Qiu Y.L."/>
            <person name="Tourlousse D.M."/>
            <person name="Matsuura N."/>
            <person name="Ohashi A."/>
            <person name="Sekiguchi Y."/>
        </authorList>
    </citation>
    <scope>NUCLEOTIDE SEQUENCE [LARGE SCALE GENOMIC DNA]</scope>
    <source>
        <strain evidence="4">NM-5</strain>
    </source>
</reference>
<dbReference type="EMBL" id="BDCO01000002">
    <property type="protein sequence ID" value="GAT34082.1"/>
    <property type="molecule type" value="Genomic_DNA"/>
</dbReference>
<dbReference type="STRING" id="690879.TSACC_22505"/>
<dbReference type="InParanoid" id="A0A146GA07"/>
<dbReference type="InterPro" id="IPR000163">
    <property type="entry name" value="Prohibitin"/>
</dbReference>
<dbReference type="Pfam" id="PF01145">
    <property type="entry name" value="Band_7"/>
    <property type="match status" value="1"/>
</dbReference>
<dbReference type="GO" id="GO:0016020">
    <property type="term" value="C:membrane"/>
    <property type="evidence" value="ECO:0007669"/>
    <property type="project" value="UniProtKB-SubCell"/>
</dbReference>
<dbReference type="SUPFAM" id="SSF117892">
    <property type="entry name" value="Band 7/SPFH domain"/>
    <property type="match status" value="1"/>
</dbReference>
<dbReference type="CDD" id="cd03401">
    <property type="entry name" value="SPFH_prohibitin"/>
    <property type="match status" value="1"/>
</dbReference>
<evidence type="ECO:0000313" key="4">
    <source>
        <dbReference type="Proteomes" id="UP000076023"/>
    </source>
</evidence>
<dbReference type="OrthoDB" id="9812991at2"/>
<dbReference type="Gene3D" id="3.30.479.30">
    <property type="entry name" value="Band 7 domain"/>
    <property type="match status" value="1"/>
</dbReference>
<sequence>MKAAGTLVIIVLIIAAIVLMNSFYVVNPGLAGVKITMGKVDPTPLASGTGLRTPFVTRIVDMPVKVQTLKFPTQCFSSDLQTVTATITVNYQFPLNQVVKLYVDYGGNVENSILKPRTQEAIKEVTAQRTAEKIVKEREQVKRAALDLLREKLGDIVTIDDLVLEDIALSSELEKAIEQKMVSEQKAAQARFTQDQTRIEAETAIIKAEGEAKSIKVIADALSQNPKILELRAVDKWNGVAPTTVVTGGANTVLPIASGVLKPSN</sequence>